<dbReference type="Proteomes" id="UP000076420">
    <property type="component" value="Unassembled WGS sequence"/>
</dbReference>
<dbReference type="KEGG" id="bgt:106065907"/>
<dbReference type="EnsemblMetazoa" id="BGLB021747-RA">
    <property type="protein sequence ID" value="BGLB021747-PA"/>
    <property type="gene ID" value="BGLB021747"/>
</dbReference>
<dbReference type="VEuPathDB" id="VectorBase:BGLB021747"/>
<evidence type="ECO:0000313" key="1">
    <source>
        <dbReference type="EnsemblMetazoa" id="BGLB021747-PA"/>
    </source>
</evidence>
<dbReference type="Gene3D" id="3.40.50.300">
    <property type="entry name" value="P-loop containing nucleotide triphosphate hydrolases"/>
    <property type="match status" value="1"/>
</dbReference>
<protein>
    <recommendedName>
        <fullName evidence="3">Sulfotransferase domain-containing protein</fullName>
    </recommendedName>
</protein>
<accession>A0A2C9KNN9</accession>
<dbReference type="VEuPathDB" id="VectorBase:BGLAX_027486"/>
<evidence type="ECO:0000313" key="2">
    <source>
        <dbReference type="Proteomes" id="UP000076420"/>
    </source>
</evidence>
<gene>
    <name evidence="1" type="primary">106065907</name>
</gene>
<proteinExistence type="predicted"/>
<dbReference type="OrthoDB" id="5985073at2759"/>
<sequence>MSRNIAIQTHSVRDKNFERALVVIRNPYSVEERHQVFRPDFIDWQKQYLWGDTYVSWLSSDLPLHVVVYEDLVESPLTELIKIADFLSTTDRKVNYKCAMAVAEKPPNMIYDLRQITGIYFSERKNINNNIDKVLQVAQTKCPELVDRLDSYKV</sequence>
<evidence type="ECO:0008006" key="3">
    <source>
        <dbReference type="Google" id="ProtNLM"/>
    </source>
</evidence>
<organism evidence="1 2">
    <name type="scientific">Biomphalaria glabrata</name>
    <name type="common">Bloodfluke planorb</name>
    <name type="synonym">Freshwater snail</name>
    <dbReference type="NCBI Taxonomy" id="6526"/>
    <lineage>
        <taxon>Eukaryota</taxon>
        <taxon>Metazoa</taxon>
        <taxon>Spiralia</taxon>
        <taxon>Lophotrochozoa</taxon>
        <taxon>Mollusca</taxon>
        <taxon>Gastropoda</taxon>
        <taxon>Heterobranchia</taxon>
        <taxon>Euthyneura</taxon>
        <taxon>Panpulmonata</taxon>
        <taxon>Hygrophila</taxon>
        <taxon>Lymnaeoidea</taxon>
        <taxon>Planorbidae</taxon>
        <taxon>Biomphalaria</taxon>
    </lineage>
</organism>
<dbReference type="SUPFAM" id="SSF52540">
    <property type="entry name" value="P-loop containing nucleoside triphosphate hydrolases"/>
    <property type="match status" value="1"/>
</dbReference>
<name>A0A2C9KNN9_BIOGL</name>
<dbReference type="AlphaFoldDB" id="A0A2C9KNN9"/>
<reference evidence="1" key="1">
    <citation type="submission" date="2020-05" db="UniProtKB">
        <authorList>
            <consortium name="EnsemblMetazoa"/>
        </authorList>
    </citation>
    <scope>IDENTIFICATION</scope>
    <source>
        <strain evidence="1">BB02</strain>
    </source>
</reference>
<dbReference type="InterPro" id="IPR027417">
    <property type="entry name" value="P-loop_NTPase"/>
</dbReference>